<feature type="compositionally biased region" description="Basic residues" evidence="1">
    <location>
        <begin position="10"/>
        <end position="24"/>
    </location>
</feature>
<keyword evidence="3" id="KW-0132">Cell division</keyword>
<dbReference type="SUPFAM" id="SSF110997">
    <property type="entry name" value="Sporulation related repeat"/>
    <property type="match status" value="1"/>
</dbReference>
<feature type="domain" description="SPOR" evidence="2">
    <location>
        <begin position="126"/>
        <end position="206"/>
    </location>
</feature>
<comment type="caution">
    <text evidence="3">The sequence shown here is derived from an EMBL/GenBank/DDBJ whole genome shotgun (WGS) entry which is preliminary data.</text>
</comment>
<keyword evidence="4" id="KW-1185">Reference proteome</keyword>
<dbReference type="InterPro" id="IPR052521">
    <property type="entry name" value="Cell_div_SPOR-domain"/>
</dbReference>
<sequence>MAIDYADKKPKGKPKGKKPGRKPASRGSSKARQAQLARARQRRTLVALLLFIAAFIAFLLWLRSSGEPSGPDAPFLLQEEQESSEVEAVEVPAQSTLEDLPQAPQERWRYIEELENHEVEVIVPERAESARRLMQCGSFRRENDAQTLRASIAMNGFESQVRRTESAEHGIWFRVILGPFENLRSAQSVNNQLRRGGIHGCQIWLWNLD</sequence>
<evidence type="ECO:0000259" key="2">
    <source>
        <dbReference type="PROSITE" id="PS51724"/>
    </source>
</evidence>
<gene>
    <name evidence="3" type="ORF">CWE12_09415</name>
</gene>
<feature type="region of interest" description="Disordered" evidence="1">
    <location>
        <begin position="1"/>
        <end position="36"/>
    </location>
</feature>
<dbReference type="PROSITE" id="PS51724">
    <property type="entry name" value="SPOR"/>
    <property type="match status" value="1"/>
</dbReference>
<dbReference type="PANTHER" id="PTHR38687:SF2">
    <property type="entry name" value="CELL DIVISION PROTEIN FTSN"/>
    <property type="match status" value="1"/>
</dbReference>
<dbReference type="EMBL" id="PIPN01000004">
    <property type="protein sequence ID" value="RUO29194.1"/>
    <property type="molecule type" value="Genomic_DNA"/>
</dbReference>
<dbReference type="GO" id="GO:0051301">
    <property type="term" value="P:cell division"/>
    <property type="evidence" value="ECO:0007669"/>
    <property type="project" value="UniProtKB-KW"/>
</dbReference>
<protein>
    <submittedName>
        <fullName evidence="3">Cell division protein FtsN</fullName>
    </submittedName>
</protein>
<keyword evidence="3" id="KW-0131">Cell cycle</keyword>
<proteinExistence type="predicted"/>
<organism evidence="3 4">
    <name type="scientific">Aliidiomarina sedimenti</name>
    <dbReference type="NCBI Taxonomy" id="1933879"/>
    <lineage>
        <taxon>Bacteria</taxon>
        <taxon>Pseudomonadati</taxon>
        <taxon>Pseudomonadota</taxon>
        <taxon>Gammaproteobacteria</taxon>
        <taxon>Alteromonadales</taxon>
        <taxon>Idiomarinaceae</taxon>
        <taxon>Aliidiomarina</taxon>
    </lineage>
</organism>
<accession>A0ABY0BXJ0</accession>
<dbReference type="Gene3D" id="3.30.70.1070">
    <property type="entry name" value="Sporulation related repeat"/>
    <property type="match status" value="1"/>
</dbReference>
<reference evidence="3 4" key="1">
    <citation type="journal article" date="2018" name="Front. Microbiol.">
        <title>Genome-Based Analysis Reveals the Taxonomy and Diversity of the Family Idiomarinaceae.</title>
        <authorList>
            <person name="Liu Y."/>
            <person name="Lai Q."/>
            <person name="Shao Z."/>
        </authorList>
    </citation>
    <scope>NUCLEOTIDE SEQUENCE [LARGE SCALE GENOMIC DNA]</scope>
    <source>
        <strain evidence="3 4">GBSy1</strain>
    </source>
</reference>
<dbReference type="Proteomes" id="UP000287410">
    <property type="component" value="Unassembled WGS sequence"/>
</dbReference>
<evidence type="ECO:0000313" key="3">
    <source>
        <dbReference type="EMBL" id="RUO29194.1"/>
    </source>
</evidence>
<dbReference type="RefSeq" id="WP_126789457.1">
    <property type="nucleotide sequence ID" value="NZ_PIPN01000004.1"/>
</dbReference>
<dbReference type="InterPro" id="IPR036680">
    <property type="entry name" value="SPOR-like_sf"/>
</dbReference>
<evidence type="ECO:0000313" key="4">
    <source>
        <dbReference type="Proteomes" id="UP000287410"/>
    </source>
</evidence>
<evidence type="ECO:0000256" key="1">
    <source>
        <dbReference type="SAM" id="MobiDB-lite"/>
    </source>
</evidence>
<dbReference type="Pfam" id="PF05036">
    <property type="entry name" value="SPOR"/>
    <property type="match status" value="1"/>
</dbReference>
<dbReference type="PANTHER" id="PTHR38687">
    <property type="entry name" value="CELL DIVISION PROTEIN DEDD-RELATED"/>
    <property type="match status" value="1"/>
</dbReference>
<dbReference type="InterPro" id="IPR007730">
    <property type="entry name" value="SPOR-like_dom"/>
</dbReference>
<name>A0ABY0BXJ0_9GAMM</name>